<gene>
    <name evidence="3" type="ORF">C2134_02945</name>
</gene>
<evidence type="ECO:0000313" key="3">
    <source>
        <dbReference type="EMBL" id="POB00166.1"/>
    </source>
</evidence>
<sequence length="175" mass="19166">MRVFLHVYFEANMISVANEIEKLVELKERGVISQEDFEVQKRRLLSGDNVSEEKIFFSGDGVKITTTLFSLPNNTSFAMSGVTAVRLHKQSPSKSLPLLLIIVGFFFFFAGVKTGASSFGSVLITIGVVVAALSKPTYIVVLSTASGETQALRSKNEKWMLSVVEALNACIVRRG</sequence>
<dbReference type="EMBL" id="PPTF01000013">
    <property type="protein sequence ID" value="POB00166.1"/>
    <property type="molecule type" value="Genomic_DNA"/>
</dbReference>
<feature type="transmembrane region" description="Helical" evidence="1">
    <location>
        <begin position="96"/>
        <end position="116"/>
    </location>
</feature>
<dbReference type="InterPro" id="IPR018649">
    <property type="entry name" value="SHOCT"/>
</dbReference>
<evidence type="ECO:0000256" key="1">
    <source>
        <dbReference type="SAM" id="Phobius"/>
    </source>
</evidence>
<keyword evidence="1" id="KW-0472">Membrane</keyword>
<keyword evidence="1" id="KW-0812">Transmembrane</keyword>
<accession>A0A2K4MTS5</accession>
<name>A0A2K4MTS5_9NEIS</name>
<dbReference type="Proteomes" id="UP000236416">
    <property type="component" value="Unassembled WGS sequence"/>
</dbReference>
<evidence type="ECO:0000259" key="2">
    <source>
        <dbReference type="Pfam" id="PF09851"/>
    </source>
</evidence>
<keyword evidence="4" id="KW-1185">Reference proteome</keyword>
<comment type="caution">
    <text evidence="3">The sequence shown here is derived from an EMBL/GenBank/DDBJ whole genome shotgun (WGS) entry which is preliminary data.</text>
</comment>
<dbReference type="AlphaFoldDB" id="A0A2K4MTS5"/>
<dbReference type="Pfam" id="PF19744">
    <property type="entry name" value="DUF6232"/>
    <property type="match status" value="1"/>
</dbReference>
<dbReference type="InterPro" id="IPR045629">
    <property type="entry name" value="DUF6232"/>
</dbReference>
<reference evidence="3 4" key="1">
    <citation type="submission" date="2018-01" db="EMBL/GenBank/DDBJ databases">
        <title>Genomic Sequence of Chromobacterium MWU13-2610 from wild cranberry bogs within the Cape Cod National Seashore.</title>
        <authorList>
            <person name="O'Hara-Hanley K."/>
            <person name="Soby S."/>
            <person name="Harrison A."/>
        </authorList>
    </citation>
    <scope>NUCLEOTIDE SEQUENCE [LARGE SCALE GENOMIC DNA]</scope>
    <source>
        <strain evidence="3 4">MWU13-2610</strain>
    </source>
</reference>
<dbReference type="Pfam" id="PF09851">
    <property type="entry name" value="SHOCT"/>
    <property type="match status" value="1"/>
</dbReference>
<feature type="transmembrane region" description="Helical" evidence="1">
    <location>
        <begin position="122"/>
        <end position="145"/>
    </location>
</feature>
<proteinExistence type="predicted"/>
<organism evidence="3 4">
    <name type="scientific">Chromobacterium sinusclupearum</name>
    <dbReference type="NCBI Taxonomy" id="2077146"/>
    <lineage>
        <taxon>Bacteria</taxon>
        <taxon>Pseudomonadati</taxon>
        <taxon>Pseudomonadota</taxon>
        <taxon>Betaproteobacteria</taxon>
        <taxon>Neisseriales</taxon>
        <taxon>Chromobacteriaceae</taxon>
        <taxon>Chromobacterium</taxon>
    </lineage>
</organism>
<protein>
    <recommendedName>
        <fullName evidence="2">SHOCT domain-containing protein</fullName>
    </recommendedName>
</protein>
<evidence type="ECO:0000313" key="4">
    <source>
        <dbReference type="Proteomes" id="UP000236416"/>
    </source>
</evidence>
<feature type="domain" description="SHOCT" evidence="2">
    <location>
        <begin position="19"/>
        <end position="45"/>
    </location>
</feature>
<keyword evidence="1" id="KW-1133">Transmembrane helix</keyword>